<dbReference type="RefSeq" id="WP_056995825.1">
    <property type="nucleotide sequence ID" value="NZ_AZGC01000058.1"/>
</dbReference>
<dbReference type="Gene3D" id="3.30.1940.10">
    <property type="entry name" value="YtpR-like"/>
    <property type="match status" value="1"/>
</dbReference>
<dbReference type="SUPFAM" id="SSF50249">
    <property type="entry name" value="Nucleic acid-binding proteins"/>
    <property type="match status" value="1"/>
</dbReference>
<evidence type="ECO:0000256" key="2">
    <source>
        <dbReference type="ARBA" id="ARBA00022884"/>
    </source>
</evidence>
<dbReference type="NCBIfam" id="NF045760">
    <property type="entry name" value="YtpR"/>
    <property type="match status" value="1"/>
</dbReference>
<sequence>MLIASYNKAGMGDVLVTMVAPTTGEQVVTTKDDVTQMTLADNGQLLGYNFFNASALLPELADQAAGQVVLTAAQVATLNDHLASAGFDAQLVADETPKFVIGYVESMEAHPKSDHLQITQVQVDGETLQIVCGSPNITDNVKVIVAKPGAMMPSGQVIWPGELVGVPSAGMICAGRELNLANAPQKPGCVILPDDFGATGDAFDFEKGNHLF</sequence>
<dbReference type="PROSITE" id="PS50886">
    <property type="entry name" value="TRBD"/>
    <property type="match status" value="1"/>
</dbReference>
<evidence type="ECO:0000259" key="4">
    <source>
        <dbReference type="PROSITE" id="PS50886"/>
    </source>
</evidence>
<evidence type="ECO:0000256" key="1">
    <source>
        <dbReference type="ARBA" id="ARBA00022555"/>
    </source>
</evidence>
<dbReference type="InterPro" id="IPR033714">
    <property type="entry name" value="tRNA_bind_bactPheRS"/>
</dbReference>
<keyword evidence="1 3" id="KW-0820">tRNA-binding</keyword>
<evidence type="ECO:0000256" key="3">
    <source>
        <dbReference type="PROSITE-ProRule" id="PRU00209"/>
    </source>
</evidence>
<accession>A0A0R1UFL4</accession>
<reference evidence="5 6" key="1">
    <citation type="journal article" date="2015" name="Genome Announc.">
        <title>Expanding the biotechnology potential of lactobacilli through comparative genomics of 213 strains and associated genera.</title>
        <authorList>
            <person name="Sun Z."/>
            <person name="Harris H.M."/>
            <person name="McCann A."/>
            <person name="Guo C."/>
            <person name="Argimon S."/>
            <person name="Zhang W."/>
            <person name="Yang X."/>
            <person name="Jeffery I.B."/>
            <person name="Cooney J.C."/>
            <person name="Kagawa T.F."/>
            <person name="Liu W."/>
            <person name="Song Y."/>
            <person name="Salvetti E."/>
            <person name="Wrobel A."/>
            <person name="Rasinkangas P."/>
            <person name="Parkhill J."/>
            <person name="Rea M.C."/>
            <person name="O'Sullivan O."/>
            <person name="Ritari J."/>
            <person name="Douillard F.P."/>
            <person name="Paul Ross R."/>
            <person name="Yang R."/>
            <person name="Briner A.E."/>
            <person name="Felis G.E."/>
            <person name="de Vos W.M."/>
            <person name="Barrangou R."/>
            <person name="Klaenhammer T.R."/>
            <person name="Caufield P.W."/>
            <person name="Cui Y."/>
            <person name="Zhang H."/>
            <person name="O'Toole P.W."/>
        </authorList>
    </citation>
    <scope>NUCLEOTIDE SEQUENCE [LARGE SCALE GENOMIC DNA]</scope>
    <source>
        <strain evidence="5 6">DSM 18793</strain>
    </source>
</reference>
<comment type="caution">
    <text evidence="5">The sequence shown here is derived from an EMBL/GenBank/DDBJ whole genome shotgun (WGS) entry which is preliminary data.</text>
</comment>
<dbReference type="EMBL" id="AZGC01000058">
    <property type="protein sequence ID" value="KRL92240.1"/>
    <property type="molecule type" value="Genomic_DNA"/>
</dbReference>
<dbReference type="InterPro" id="IPR027855">
    <property type="entry name" value="DUF4479"/>
</dbReference>
<proteinExistence type="predicted"/>
<dbReference type="InterPro" id="IPR012340">
    <property type="entry name" value="NA-bd_OB-fold"/>
</dbReference>
<dbReference type="GO" id="GO:0000049">
    <property type="term" value="F:tRNA binding"/>
    <property type="evidence" value="ECO:0007669"/>
    <property type="project" value="UniProtKB-UniRule"/>
</dbReference>
<keyword evidence="2 3" id="KW-0694">RNA-binding</keyword>
<gene>
    <name evidence="5" type="ORF">FC21_GL000390</name>
</gene>
<evidence type="ECO:0000313" key="5">
    <source>
        <dbReference type="EMBL" id="KRL92240.1"/>
    </source>
</evidence>
<evidence type="ECO:0000313" key="6">
    <source>
        <dbReference type="Proteomes" id="UP000051084"/>
    </source>
</evidence>
<dbReference type="InterPro" id="IPR002547">
    <property type="entry name" value="tRNA-bd_dom"/>
</dbReference>
<keyword evidence="6" id="KW-1185">Reference proteome</keyword>
<name>A0A0R1UFL4_9LACO</name>
<dbReference type="CDD" id="cd02796">
    <property type="entry name" value="tRNA_bind_bactPheRS"/>
    <property type="match status" value="1"/>
</dbReference>
<dbReference type="Proteomes" id="UP000051084">
    <property type="component" value="Unassembled WGS sequence"/>
</dbReference>
<dbReference type="Pfam" id="PF14794">
    <property type="entry name" value="DUF4479"/>
    <property type="match status" value="1"/>
</dbReference>
<dbReference type="InterPro" id="IPR037154">
    <property type="entry name" value="YtpR-like_sf"/>
</dbReference>
<organism evidence="5 6">
    <name type="scientific">Limosilactobacillus equigenerosi DSM 18793 = JCM 14505</name>
    <dbReference type="NCBI Taxonomy" id="1423742"/>
    <lineage>
        <taxon>Bacteria</taxon>
        <taxon>Bacillati</taxon>
        <taxon>Bacillota</taxon>
        <taxon>Bacilli</taxon>
        <taxon>Lactobacillales</taxon>
        <taxon>Lactobacillaceae</taxon>
        <taxon>Limosilactobacillus</taxon>
    </lineage>
</organism>
<feature type="domain" description="TRNA-binding" evidence="4">
    <location>
        <begin position="93"/>
        <end position="204"/>
    </location>
</feature>
<dbReference type="Gene3D" id="2.40.50.140">
    <property type="entry name" value="Nucleic acid-binding proteins"/>
    <property type="match status" value="1"/>
</dbReference>
<dbReference type="OrthoDB" id="9805455at2"/>
<protein>
    <submittedName>
        <fullName evidence="5">EMAP domain-containing protein</fullName>
    </submittedName>
</protein>
<dbReference type="AlphaFoldDB" id="A0A0R1UFL4"/>
<dbReference type="STRING" id="417373.GCA_001570685_01343"/>
<dbReference type="Pfam" id="PF01588">
    <property type="entry name" value="tRNA_bind"/>
    <property type="match status" value="1"/>
</dbReference>
<dbReference type="PATRIC" id="fig|1423742.4.peg.407"/>